<evidence type="ECO:0000256" key="1">
    <source>
        <dbReference type="ARBA" id="ARBA00022574"/>
    </source>
</evidence>
<dbReference type="SUPFAM" id="SSF101908">
    <property type="entry name" value="Putative isomerase YbhE"/>
    <property type="match status" value="1"/>
</dbReference>
<dbReference type="InterPro" id="IPR011043">
    <property type="entry name" value="Gal_Oxase/kelch_b-propeller"/>
</dbReference>
<dbReference type="PRINTS" id="PR00320">
    <property type="entry name" value="GPROTEINBRPT"/>
</dbReference>
<feature type="repeat" description="WD" evidence="3">
    <location>
        <begin position="1190"/>
        <end position="1231"/>
    </location>
</feature>
<feature type="repeat" description="WD" evidence="3">
    <location>
        <begin position="1400"/>
        <end position="1441"/>
    </location>
</feature>
<dbReference type="SUPFAM" id="SSF50965">
    <property type="entry name" value="Galactose oxidase, central domain"/>
    <property type="match status" value="1"/>
</dbReference>
<evidence type="ECO:0000259" key="6">
    <source>
        <dbReference type="Pfam" id="PF23948"/>
    </source>
</evidence>
<evidence type="ECO:0000313" key="8">
    <source>
        <dbReference type="Proteomes" id="UP000282597"/>
    </source>
</evidence>
<dbReference type="InterPro" id="IPR016024">
    <property type="entry name" value="ARM-type_fold"/>
</dbReference>
<sequence>MMPITVSKIGHSLKYIPLYDLAHYLKEGQQYLDQARQQRDKDFFKAQRSFIEAQNTFNKIDPSKRTTEVSRYLALAYLEYGDLLLGQNLIKEARASYEAVQALDPFEADRRLAALHESTIPFLPIQVSALHFKYNLPPVATEQYDVVKDPRDIKNTCHLALCLRSSPHAAQELNELASNVLEAFRQRNDKNLNIWREVLPLAATPDPKKCRDLLDEAHKVLTMPEGLINLTALQSIAVMIHSLPESLFKSIVGDLVNLFQALIKRLRRKHRKGKIHEPQQLLRSISQVLDAIAKAGITGIIRTEVQEPLDQILSKLSKIPELRFQAYYARQALLHIPNDEGRWQEIWRWSSSMVLGTGTLASAARTIDPNKLLETFDHFSEVFSGTSGTVKRLAKLADEMKDFGPSVSGAGTTNRESLTKSRQQHWYAALQFLDTCLEEGQFVQFEHFARQSPYGRNEAFLLGLCQRLEQIVRTQKEEAIQEAAIKFLDELVQNKNKQWEQYERVQQAVYHALSQLEKAKSLPDQIQTHAKAMLAQLALIAQPAPIEGEVDDYIAPVWDPAWKQVGTQLLYKARGDDHLLTRSRSAVWQSKDSLASLGLEEAIQALEAQYAKELEEVNEIKDALAMYVAPGGNLTMDSAESFDLEYKVSAFLASDKKVLLLLGEAWSGKSTFNRHLARRLWSDYNKAKSSQERPIPLFIPLDTLNNPSKNVIEEYLKKQGLSETQINALRAERRFIFILDGYDEIAHRSQAFYAGNKLDQWQAKVVISSRPEYLGENYQKDFYPPGSPSLLEECRLVGFSDKRIDDYIDKYVENTKPQWSAQRYQQAFKDLTELKELVRTPFMLKMTLEVLPTLKIEGEQAKLTRIGLYEKFVENWLNRSQERLARIQLTPKEQEALDELDEEFTRHGWAYSQDLALAMYERRLVSVTYSAAQDWKKPDWRAFYLGDTEEKTRLLRFNAPLSRQGDQYRFIHKSIQDYLVARGVWEELENSAGIELSAGPEPLNGIKNVQGLWRALNDSDQVDQEGVLNRFNLVEDTTIQRFLVERVQQNKALVKPLLAWIKASTQTGSVSQGAANAITILVRAGIQFNGMDLKGIRIPGADLSFGIFDSAHLHGADLSDVKLRTSWLRAANLSGAQMAGVQFGEWAYLKEEGAVKSCAYSPDEKFCAMGLDNGVICMYDTSSWTKIHTLRGHTGWVNSVVYSPSGAQIASGSEDNTVRLWDATSGAPGLTLRGHTDSVRSVVYSPSGAQIASGSEDNTVRLWDATSGAPGLTLTGHTSKVFSVVYSPSGAQLASGSSDTTVRLWDATSGAPVLTLTGHTSWVTSVVYSPSGAQLASGSWDQTVRLWDTTSGAPGLTLRGHTESVRSVVYSPSGAQLASGSNDKTVRLWDATSGAPGSTLTGHTGYVESVVYSPSGAQIASGSYDNTVRLWDATSGAPGLTLTGHTSSVTSVVYSPSGAQIASGSRDKTVRLWDATSGAPGLTLTGHTSKVFSVVYSPSGAQLASGSRDKTVRLWDATSGAPVLTLTGHTSWVTSVVYSPSGAQLASGSRDKTVRLWDATSGAPGLTLRGHTESVRSVVYSPSGAQIASGSGDNTVRVWDAYSGAAVHTLKGHAGDVNSVVYSPSGAQLASGSEDYTVRLWDATSGAVGFTLRGHTFYVTSVVYSPSGAQIASGSEDRTVRLWEVVSGECLSVIQAFGRPVYSVAWTELNGHQYLVTGSKDQSVRHWEIQKEPEGDQMKLCWSSKHEALFVKDMLIEGVEGLSEINKKLLKQRGAICTSQHLI</sequence>
<dbReference type="InterPro" id="IPR001646">
    <property type="entry name" value="5peptide_repeat"/>
</dbReference>
<keyword evidence="7" id="KW-0418">Kinase</keyword>
<dbReference type="InterPro" id="IPR036322">
    <property type="entry name" value="WD40_repeat_dom_sf"/>
</dbReference>
<feature type="repeat" description="WD" evidence="3">
    <location>
        <begin position="1358"/>
        <end position="1399"/>
    </location>
</feature>
<dbReference type="KEGG" id="mcys:MCB1EB_0843"/>
<dbReference type="InterPro" id="IPR007111">
    <property type="entry name" value="NACHT_NTPase"/>
</dbReference>
<dbReference type="Pfam" id="PF00400">
    <property type="entry name" value="WD40"/>
    <property type="match status" value="13"/>
</dbReference>
<keyword evidence="1 3" id="KW-0853">WD repeat</keyword>
<evidence type="ECO:0000259" key="5">
    <source>
        <dbReference type="Pfam" id="PF05729"/>
    </source>
</evidence>
<feature type="repeat" description="WD" evidence="3">
    <location>
        <begin position="1232"/>
        <end position="1273"/>
    </location>
</feature>
<dbReference type="SUPFAM" id="SSF50978">
    <property type="entry name" value="WD40 repeat-like"/>
    <property type="match status" value="1"/>
</dbReference>
<dbReference type="InterPro" id="IPR020472">
    <property type="entry name" value="WD40_PAC1"/>
</dbReference>
<dbReference type="SUPFAM" id="SSF48371">
    <property type="entry name" value="ARM repeat"/>
    <property type="match status" value="1"/>
</dbReference>
<dbReference type="SUPFAM" id="SSF141571">
    <property type="entry name" value="Pentapeptide repeat-like"/>
    <property type="match status" value="1"/>
</dbReference>
<dbReference type="Pfam" id="PF00805">
    <property type="entry name" value="Pentapeptide"/>
    <property type="match status" value="1"/>
</dbReference>
<feature type="repeat" description="WD" evidence="3">
    <location>
        <begin position="1526"/>
        <end position="1567"/>
    </location>
</feature>
<evidence type="ECO:0000256" key="4">
    <source>
        <dbReference type="SAM" id="Coils"/>
    </source>
</evidence>
<feature type="repeat" description="WD" evidence="3">
    <location>
        <begin position="1694"/>
        <end position="1730"/>
    </location>
</feature>
<dbReference type="RefSeq" id="WP_126353881.1">
    <property type="nucleotide sequence ID" value="NZ_AP018150.1"/>
</dbReference>
<dbReference type="Gene3D" id="2.130.10.10">
    <property type="entry name" value="YVTN repeat-like/Quinoprotein amine dehydrogenase"/>
    <property type="match status" value="6"/>
</dbReference>
<keyword evidence="7" id="KW-0808">Transferase</keyword>
<feature type="domain" description="NACHT" evidence="5">
    <location>
        <begin position="658"/>
        <end position="813"/>
    </location>
</feature>
<dbReference type="PROSITE" id="PS50294">
    <property type="entry name" value="WD_REPEATS_REGION"/>
    <property type="match status" value="12"/>
</dbReference>
<feature type="domain" description="Arm-like repeat" evidence="6">
    <location>
        <begin position="150"/>
        <end position="574"/>
    </location>
</feature>
<dbReference type="Proteomes" id="UP000282597">
    <property type="component" value="Chromosome"/>
</dbReference>
<protein>
    <submittedName>
        <fullName evidence="7">Myosin heavy-chain kinase</fullName>
    </submittedName>
</protein>
<name>A0A2Z6EU75_9BURK</name>
<dbReference type="Pfam" id="PF23948">
    <property type="entry name" value="ARM_5"/>
    <property type="match status" value="1"/>
</dbReference>
<keyword evidence="2" id="KW-0677">Repeat</keyword>
<feature type="repeat" description="WD" evidence="3">
    <location>
        <begin position="1316"/>
        <end position="1357"/>
    </location>
</feature>
<gene>
    <name evidence="7" type="ORF">MCB1EB_0843</name>
</gene>
<dbReference type="PANTHER" id="PTHR14604:SF4">
    <property type="entry name" value="F-BOX DOMAIN-CONTAINING PROTEIN"/>
    <property type="match status" value="1"/>
</dbReference>
<dbReference type="Gene3D" id="2.160.20.80">
    <property type="entry name" value="E3 ubiquitin-protein ligase SopA"/>
    <property type="match status" value="1"/>
</dbReference>
<dbReference type="InterPro" id="IPR001680">
    <property type="entry name" value="WD40_rpt"/>
</dbReference>
<evidence type="ECO:0000256" key="3">
    <source>
        <dbReference type="PROSITE-ProRule" id="PRU00221"/>
    </source>
</evidence>
<feature type="repeat" description="WD" evidence="3">
    <location>
        <begin position="1568"/>
        <end position="1609"/>
    </location>
</feature>
<dbReference type="SMART" id="SM00320">
    <property type="entry name" value="WD40"/>
    <property type="match status" value="14"/>
</dbReference>
<dbReference type="PROSITE" id="PS50082">
    <property type="entry name" value="WD_REPEATS_2"/>
    <property type="match status" value="13"/>
</dbReference>
<dbReference type="CDD" id="cd00200">
    <property type="entry name" value="WD40"/>
    <property type="match status" value="2"/>
</dbReference>
<dbReference type="InterPro" id="IPR015943">
    <property type="entry name" value="WD40/YVTN_repeat-like_dom_sf"/>
</dbReference>
<dbReference type="InterPro" id="IPR056251">
    <property type="entry name" value="Arm_rpt_dom"/>
</dbReference>
<dbReference type="GO" id="GO:0016301">
    <property type="term" value="F:kinase activity"/>
    <property type="evidence" value="ECO:0007669"/>
    <property type="project" value="UniProtKB-KW"/>
</dbReference>
<dbReference type="EMBL" id="AP018150">
    <property type="protein sequence ID" value="BBE09004.1"/>
    <property type="molecule type" value="Genomic_DNA"/>
</dbReference>
<organism evidence="7 8">
    <name type="scientific">Mycoavidus cysteinexigens</name>
    <dbReference type="NCBI Taxonomy" id="1553431"/>
    <lineage>
        <taxon>Bacteria</taxon>
        <taxon>Pseudomonadati</taxon>
        <taxon>Pseudomonadota</taxon>
        <taxon>Betaproteobacteria</taxon>
        <taxon>Burkholderiales</taxon>
        <taxon>Burkholderiaceae</taxon>
        <taxon>Mycoavidus</taxon>
    </lineage>
</organism>
<evidence type="ECO:0000256" key="2">
    <source>
        <dbReference type="ARBA" id="ARBA00022737"/>
    </source>
</evidence>
<feature type="repeat" description="WD" evidence="3">
    <location>
        <begin position="1442"/>
        <end position="1483"/>
    </location>
</feature>
<dbReference type="Gene3D" id="3.40.50.300">
    <property type="entry name" value="P-loop containing nucleotide triphosphate hydrolases"/>
    <property type="match status" value="1"/>
</dbReference>
<accession>A0A2Z6EU75</accession>
<dbReference type="Pfam" id="PF05729">
    <property type="entry name" value="NACHT"/>
    <property type="match status" value="1"/>
</dbReference>
<dbReference type="InterPro" id="IPR027417">
    <property type="entry name" value="P-loop_NTPase"/>
</dbReference>
<feature type="coiled-coil region" evidence="4">
    <location>
        <begin position="596"/>
        <end position="623"/>
    </location>
</feature>
<dbReference type="InterPro" id="IPR050995">
    <property type="entry name" value="WD-F-box_domain-protein"/>
</dbReference>
<feature type="repeat" description="WD" evidence="3">
    <location>
        <begin position="1610"/>
        <end position="1651"/>
    </location>
</feature>
<feature type="repeat" description="WD" evidence="3">
    <location>
        <begin position="1652"/>
        <end position="1693"/>
    </location>
</feature>
<dbReference type="PROSITE" id="PS00678">
    <property type="entry name" value="WD_REPEATS_1"/>
    <property type="match status" value="11"/>
</dbReference>
<feature type="repeat" description="WD" evidence="3">
    <location>
        <begin position="1274"/>
        <end position="1315"/>
    </location>
</feature>
<keyword evidence="8" id="KW-1185">Reference proteome</keyword>
<proteinExistence type="predicted"/>
<feature type="repeat" description="WD" evidence="3">
    <location>
        <begin position="1484"/>
        <end position="1525"/>
    </location>
</feature>
<dbReference type="PANTHER" id="PTHR14604">
    <property type="entry name" value="WD40 REPEAT PF20"/>
    <property type="match status" value="1"/>
</dbReference>
<keyword evidence="4" id="KW-0175">Coiled coil</keyword>
<reference evidence="7 8" key="1">
    <citation type="journal article" date="2018" name="Microbes Environ.">
        <title>Comparative Genomic Insights into Endofungal Lifestyles of Two Bacterial Endosymbionts, Mycoavidus cysteinexigens and Burkholderia rhizoxinica.</title>
        <authorList>
            <person name="Sharmin D."/>
            <person name="Guo Y."/>
            <person name="Nishizawa T."/>
            <person name="Ohshima S."/>
            <person name="Sato Y."/>
            <person name="Takashima Y."/>
            <person name="Narisawa K."/>
            <person name="Ohta H."/>
        </authorList>
    </citation>
    <scope>NUCLEOTIDE SEQUENCE [LARGE SCALE GENOMIC DNA]</scope>
    <source>
        <strain evidence="7 8">B1-EB</strain>
    </source>
</reference>
<evidence type="ECO:0000313" key="7">
    <source>
        <dbReference type="EMBL" id="BBE09004.1"/>
    </source>
</evidence>
<dbReference type="InterPro" id="IPR019775">
    <property type="entry name" value="WD40_repeat_CS"/>
</dbReference>